<reference evidence="2" key="1">
    <citation type="journal article" date="2022" name="bioRxiv">
        <title>Sequencing and chromosome-scale assembly of the giantPleurodeles waltlgenome.</title>
        <authorList>
            <person name="Brown T."/>
            <person name="Elewa A."/>
            <person name="Iarovenko S."/>
            <person name="Subramanian E."/>
            <person name="Araus A.J."/>
            <person name="Petzold A."/>
            <person name="Susuki M."/>
            <person name="Suzuki K.-i.T."/>
            <person name="Hayashi T."/>
            <person name="Toyoda A."/>
            <person name="Oliveira C."/>
            <person name="Osipova E."/>
            <person name="Leigh N.D."/>
            <person name="Simon A."/>
            <person name="Yun M.H."/>
        </authorList>
    </citation>
    <scope>NUCLEOTIDE SEQUENCE</scope>
    <source>
        <strain evidence="2">20211129_DDA</strain>
        <tissue evidence="2">Liver</tissue>
    </source>
</reference>
<evidence type="ECO:0000313" key="3">
    <source>
        <dbReference type="Proteomes" id="UP001066276"/>
    </source>
</evidence>
<organism evidence="2 3">
    <name type="scientific">Pleurodeles waltl</name>
    <name type="common">Iberian ribbed newt</name>
    <dbReference type="NCBI Taxonomy" id="8319"/>
    <lineage>
        <taxon>Eukaryota</taxon>
        <taxon>Metazoa</taxon>
        <taxon>Chordata</taxon>
        <taxon>Craniata</taxon>
        <taxon>Vertebrata</taxon>
        <taxon>Euteleostomi</taxon>
        <taxon>Amphibia</taxon>
        <taxon>Batrachia</taxon>
        <taxon>Caudata</taxon>
        <taxon>Salamandroidea</taxon>
        <taxon>Salamandridae</taxon>
        <taxon>Pleurodelinae</taxon>
        <taxon>Pleurodeles</taxon>
    </lineage>
</organism>
<comment type="caution">
    <text evidence="2">The sequence shown here is derived from an EMBL/GenBank/DDBJ whole genome shotgun (WGS) entry which is preliminary data.</text>
</comment>
<feature type="compositionally biased region" description="Basic and acidic residues" evidence="1">
    <location>
        <begin position="68"/>
        <end position="82"/>
    </location>
</feature>
<keyword evidence="3" id="KW-1185">Reference proteome</keyword>
<gene>
    <name evidence="2" type="ORF">NDU88_003786</name>
</gene>
<feature type="region of interest" description="Disordered" evidence="1">
    <location>
        <begin position="1"/>
        <end position="45"/>
    </location>
</feature>
<accession>A0AAV7N144</accession>
<feature type="compositionally biased region" description="Basic and acidic residues" evidence="1">
    <location>
        <begin position="15"/>
        <end position="28"/>
    </location>
</feature>
<name>A0AAV7N144_PLEWA</name>
<feature type="region of interest" description="Disordered" evidence="1">
    <location>
        <begin position="68"/>
        <end position="90"/>
    </location>
</feature>
<dbReference type="Proteomes" id="UP001066276">
    <property type="component" value="Chromosome 9"/>
</dbReference>
<proteinExistence type="predicted"/>
<dbReference type="AlphaFoldDB" id="A0AAV7N144"/>
<sequence length="90" mass="10056">MDNLHSVCPGGTSGKFEDERTCAKDTPIDKQAPAHRRAERWSTRLSPENRDAIGVECVENVQRFREVEAIGRSKSEEPRKMQQEAGASEG</sequence>
<evidence type="ECO:0000313" key="2">
    <source>
        <dbReference type="EMBL" id="KAJ1106385.1"/>
    </source>
</evidence>
<protein>
    <submittedName>
        <fullName evidence="2">Uncharacterized protein</fullName>
    </submittedName>
</protein>
<dbReference type="EMBL" id="JANPWB010000013">
    <property type="protein sequence ID" value="KAJ1106385.1"/>
    <property type="molecule type" value="Genomic_DNA"/>
</dbReference>
<evidence type="ECO:0000256" key="1">
    <source>
        <dbReference type="SAM" id="MobiDB-lite"/>
    </source>
</evidence>